<evidence type="ECO:0000313" key="3">
    <source>
        <dbReference type="Proteomes" id="UP000187194"/>
    </source>
</evidence>
<dbReference type="Proteomes" id="UP000187194">
    <property type="component" value="Unassembled WGS sequence"/>
</dbReference>
<dbReference type="Pfam" id="PF17358">
    <property type="entry name" value="DUF5384"/>
    <property type="match status" value="1"/>
</dbReference>
<dbReference type="EMBL" id="MTJZ01000012">
    <property type="protein sequence ID" value="OMG73276.1"/>
    <property type="molecule type" value="Genomic_DNA"/>
</dbReference>
<feature type="region of interest" description="Disordered" evidence="1">
    <location>
        <begin position="1"/>
        <end position="70"/>
    </location>
</feature>
<accession>A0A1R1JD36</accession>
<name>A0A1R1JD36_9BURK</name>
<feature type="compositionally biased region" description="Basic and acidic residues" evidence="1">
    <location>
        <begin position="119"/>
        <end position="134"/>
    </location>
</feature>
<organism evidence="2 3">
    <name type="scientific">Burkholderia ubonensis</name>
    <dbReference type="NCBI Taxonomy" id="101571"/>
    <lineage>
        <taxon>Bacteria</taxon>
        <taxon>Pseudomonadati</taxon>
        <taxon>Pseudomonadota</taxon>
        <taxon>Betaproteobacteria</taxon>
        <taxon>Burkholderiales</taxon>
        <taxon>Burkholderiaceae</taxon>
        <taxon>Burkholderia</taxon>
        <taxon>Burkholderia cepacia complex</taxon>
    </lineage>
</organism>
<feature type="compositionally biased region" description="Basic and acidic residues" evidence="1">
    <location>
        <begin position="60"/>
        <end position="70"/>
    </location>
</feature>
<feature type="compositionally biased region" description="Polar residues" evidence="1">
    <location>
        <begin position="105"/>
        <end position="116"/>
    </location>
</feature>
<evidence type="ECO:0000256" key="1">
    <source>
        <dbReference type="SAM" id="MobiDB-lite"/>
    </source>
</evidence>
<comment type="caution">
    <text evidence="2">The sequence shown here is derived from an EMBL/GenBank/DDBJ whole genome shotgun (WGS) entry which is preliminary data.</text>
</comment>
<reference evidence="2 3" key="1">
    <citation type="submission" date="2017-01" db="EMBL/GenBank/DDBJ databases">
        <title>Phylogeographic, genomic and meropenem susceptibility analysis of Burkholderia ubonensis.</title>
        <authorList>
            <person name="Price E.P."/>
            <person name="Sarovich D.S."/>
            <person name="Webb J.R."/>
            <person name="Hall C.M."/>
            <person name="Sahl J.W."/>
            <person name="Kaestli M."/>
            <person name="Mayo M."/>
            <person name="Harrington G."/>
            <person name="Baker A.L."/>
            <person name="Sidak-Loftis L.C."/>
            <person name="Lummis M."/>
            <person name="Schupp J.M."/>
            <person name="Gillece J.D."/>
            <person name="Tuanyok A."/>
            <person name="Warner J."/>
            <person name="Busch J.D."/>
            <person name="Keim P."/>
            <person name="Currie B.J."/>
            <person name="Wagner D.M."/>
        </authorList>
    </citation>
    <scope>NUCLEOTIDE SEQUENCE [LARGE SCALE GENOMIC DNA]</scope>
    <source>
        <strain evidence="2 3">A21</strain>
    </source>
</reference>
<proteinExistence type="predicted"/>
<dbReference type="InterPro" id="IPR020231">
    <property type="entry name" value="Uncharacterised_YfgI"/>
</dbReference>
<feature type="region of interest" description="Disordered" evidence="1">
    <location>
        <begin position="96"/>
        <end position="134"/>
    </location>
</feature>
<sequence length="134" mass="15516">MQALESNAEHERVVQQQQAEADRRRQRQQAAAAERKRSEAHAAAQAQANRERQAAVTRQRAIEDQDRSYENRYKELQLKKLEAQVARENDRINADLARSKAETDAVQSQADANRNVSKGVEKNLKDANRHWWEK</sequence>
<gene>
    <name evidence="2" type="ORF">BW685_13525</name>
</gene>
<evidence type="ECO:0000313" key="2">
    <source>
        <dbReference type="EMBL" id="OMG73276.1"/>
    </source>
</evidence>
<protein>
    <submittedName>
        <fullName evidence="2">Uncharacterized protein</fullName>
    </submittedName>
</protein>
<dbReference type="AlphaFoldDB" id="A0A1R1JD36"/>